<name>A0ABU3V9E3_9RHOB</name>
<accession>A0ABU3V9E3</accession>
<evidence type="ECO:0000313" key="1">
    <source>
        <dbReference type="EMBL" id="MDU9002399.1"/>
    </source>
</evidence>
<proteinExistence type="predicted"/>
<protein>
    <recommendedName>
        <fullName evidence="3">MerR family transcriptional regulator</fullName>
    </recommendedName>
</protein>
<dbReference type="EMBL" id="JASMWN010000001">
    <property type="protein sequence ID" value="MDU9002399.1"/>
    <property type="molecule type" value="Genomic_DNA"/>
</dbReference>
<reference evidence="2" key="1">
    <citation type="submission" date="2023-05" db="EMBL/GenBank/DDBJ databases">
        <title>Sedimentitalea sp. nov. JM2-8.</title>
        <authorList>
            <person name="Huang J."/>
        </authorList>
    </citation>
    <scope>NUCLEOTIDE SEQUENCE [LARGE SCALE GENOMIC DNA]</scope>
    <source>
        <strain evidence="2">KHS03</strain>
    </source>
</reference>
<gene>
    <name evidence="1" type="ORF">QO231_00880</name>
</gene>
<keyword evidence="2" id="KW-1185">Reference proteome</keyword>
<evidence type="ECO:0000313" key="2">
    <source>
        <dbReference type="Proteomes" id="UP001255416"/>
    </source>
</evidence>
<dbReference type="Proteomes" id="UP001255416">
    <property type="component" value="Unassembled WGS sequence"/>
</dbReference>
<comment type="caution">
    <text evidence="1">The sequence shown here is derived from an EMBL/GenBank/DDBJ whole genome shotgun (WGS) entry which is preliminary data.</text>
</comment>
<sequence length="111" mass="12706">MPNLFEQNRNYVLGDEELDIIGDRYKLAQWRHKGVGPAFYKLGRKVIYRGADLNAWAEAQRVEPSKGGQARWPSVFRHAKSKSTGSMTMMKRALRWASLRIPCELGALVAW</sequence>
<organism evidence="1 2">
    <name type="scientific">Sedimentitalea todarodis</name>
    <dbReference type="NCBI Taxonomy" id="1631240"/>
    <lineage>
        <taxon>Bacteria</taxon>
        <taxon>Pseudomonadati</taxon>
        <taxon>Pseudomonadota</taxon>
        <taxon>Alphaproteobacteria</taxon>
        <taxon>Rhodobacterales</taxon>
        <taxon>Paracoccaceae</taxon>
        <taxon>Sedimentitalea</taxon>
    </lineage>
</organism>
<dbReference type="RefSeq" id="WP_316772150.1">
    <property type="nucleotide sequence ID" value="NZ_JASMWN010000001.1"/>
</dbReference>
<evidence type="ECO:0008006" key="3">
    <source>
        <dbReference type="Google" id="ProtNLM"/>
    </source>
</evidence>